<sequence length="175" mass="20808">MTGWGNQKSIDSGIQVNFLDLDPCQCPADQRPQQAFERDRDQSRRSREDQDWSITRGGVWYPTWLANVMMVEKINDRWRMYTKENRHCEALAGVFVVLKRHKLKLNLEKCSFDILAGKFLRFMLKQRGTKASLKKHEEFRKMTHIKKYAAKATIARRPFERETSKERGIREETRE</sequence>
<dbReference type="AlphaFoldDB" id="A0A371E324"/>
<feature type="compositionally biased region" description="Basic and acidic residues" evidence="1">
    <location>
        <begin position="36"/>
        <end position="50"/>
    </location>
</feature>
<evidence type="ECO:0000313" key="2">
    <source>
        <dbReference type="EMBL" id="RDX60415.1"/>
    </source>
</evidence>
<dbReference type="SUPFAM" id="SSF56672">
    <property type="entry name" value="DNA/RNA polymerases"/>
    <property type="match status" value="1"/>
</dbReference>
<keyword evidence="3" id="KW-1185">Reference proteome</keyword>
<proteinExistence type="predicted"/>
<organism evidence="2 3">
    <name type="scientific">Mucuna pruriens</name>
    <name type="common">Velvet bean</name>
    <name type="synonym">Dolichos pruriens</name>
    <dbReference type="NCBI Taxonomy" id="157652"/>
    <lineage>
        <taxon>Eukaryota</taxon>
        <taxon>Viridiplantae</taxon>
        <taxon>Streptophyta</taxon>
        <taxon>Embryophyta</taxon>
        <taxon>Tracheophyta</taxon>
        <taxon>Spermatophyta</taxon>
        <taxon>Magnoliopsida</taxon>
        <taxon>eudicotyledons</taxon>
        <taxon>Gunneridae</taxon>
        <taxon>Pentapetalae</taxon>
        <taxon>rosids</taxon>
        <taxon>fabids</taxon>
        <taxon>Fabales</taxon>
        <taxon>Fabaceae</taxon>
        <taxon>Papilionoideae</taxon>
        <taxon>50 kb inversion clade</taxon>
        <taxon>NPAAA clade</taxon>
        <taxon>indigoferoid/millettioid clade</taxon>
        <taxon>Phaseoleae</taxon>
        <taxon>Mucuna</taxon>
    </lineage>
</organism>
<evidence type="ECO:0000313" key="3">
    <source>
        <dbReference type="Proteomes" id="UP000257109"/>
    </source>
</evidence>
<dbReference type="InterPro" id="IPR043502">
    <property type="entry name" value="DNA/RNA_pol_sf"/>
</dbReference>
<name>A0A371E324_MUCPR</name>
<feature type="non-terminal residue" evidence="2">
    <location>
        <position position="1"/>
    </location>
</feature>
<feature type="region of interest" description="Disordered" evidence="1">
    <location>
        <begin position="29"/>
        <end position="50"/>
    </location>
</feature>
<evidence type="ECO:0000256" key="1">
    <source>
        <dbReference type="SAM" id="MobiDB-lite"/>
    </source>
</evidence>
<gene>
    <name evidence="2" type="ORF">CR513_61442</name>
</gene>
<accession>A0A371E324</accession>
<dbReference type="Gene3D" id="3.30.70.270">
    <property type="match status" value="1"/>
</dbReference>
<comment type="caution">
    <text evidence="2">The sequence shown here is derived from an EMBL/GenBank/DDBJ whole genome shotgun (WGS) entry which is preliminary data.</text>
</comment>
<protein>
    <submittedName>
        <fullName evidence="2">Uncharacterized protein</fullName>
    </submittedName>
</protein>
<dbReference type="InterPro" id="IPR043128">
    <property type="entry name" value="Rev_trsase/Diguanyl_cyclase"/>
</dbReference>
<dbReference type="Proteomes" id="UP000257109">
    <property type="component" value="Unassembled WGS sequence"/>
</dbReference>
<dbReference type="OrthoDB" id="8195376at2759"/>
<dbReference type="EMBL" id="QJKJ01016885">
    <property type="protein sequence ID" value="RDX60415.1"/>
    <property type="molecule type" value="Genomic_DNA"/>
</dbReference>
<reference evidence="2" key="1">
    <citation type="submission" date="2018-05" db="EMBL/GenBank/DDBJ databases">
        <title>Draft genome of Mucuna pruriens seed.</title>
        <authorList>
            <person name="Nnadi N.E."/>
            <person name="Vos R."/>
            <person name="Hasami M.H."/>
            <person name="Devisetty U.K."/>
            <person name="Aguiy J.C."/>
        </authorList>
    </citation>
    <scope>NUCLEOTIDE SEQUENCE [LARGE SCALE GENOMIC DNA]</scope>
    <source>
        <strain evidence="2">JCA_2017</strain>
    </source>
</reference>